<protein>
    <recommendedName>
        <fullName evidence="3">Serine/threonine protein kinase</fullName>
    </recommendedName>
</protein>
<comment type="caution">
    <text evidence="1">The sequence shown here is derived from an EMBL/GenBank/DDBJ whole genome shotgun (WGS) entry which is preliminary data.</text>
</comment>
<dbReference type="EMBL" id="BAAANF010000016">
    <property type="protein sequence ID" value="GAA1692809.1"/>
    <property type="molecule type" value="Genomic_DNA"/>
</dbReference>
<proteinExistence type="predicted"/>
<sequence>MLPVALAVMIVIPAGAVLVPHLVKRVTEDLSKDRRTYSLCPRDRGDTDILRKSQMAEDSAPYRGAGPHRVVVAGAGDLTLRLPKEWVPAQTGAPAEYQLDQLELVACGYQYAVGEEGILQTCKYKPLQGGAEYTVSQQSAKYDYRVYEARTGTPLGSFTLKAVRGDCADFRSVYAGATGTEVTADPDDKELQRELQPFVMATVPG</sequence>
<evidence type="ECO:0008006" key="3">
    <source>
        <dbReference type="Google" id="ProtNLM"/>
    </source>
</evidence>
<name>A0ABP4TT18_9ACTN</name>
<evidence type="ECO:0000313" key="1">
    <source>
        <dbReference type="EMBL" id="GAA1692809.1"/>
    </source>
</evidence>
<keyword evidence="2" id="KW-1185">Reference proteome</keyword>
<dbReference type="Proteomes" id="UP001500280">
    <property type="component" value="Unassembled WGS sequence"/>
</dbReference>
<gene>
    <name evidence="1" type="ORF">GCM10009745_42850</name>
</gene>
<evidence type="ECO:0000313" key="2">
    <source>
        <dbReference type="Proteomes" id="UP001500280"/>
    </source>
</evidence>
<reference evidence="2" key="1">
    <citation type="journal article" date="2019" name="Int. J. Syst. Evol. Microbiol.">
        <title>The Global Catalogue of Microorganisms (GCM) 10K type strain sequencing project: providing services to taxonomists for standard genome sequencing and annotation.</title>
        <authorList>
            <consortium name="The Broad Institute Genomics Platform"/>
            <consortium name="The Broad Institute Genome Sequencing Center for Infectious Disease"/>
            <person name="Wu L."/>
            <person name="Ma J."/>
        </authorList>
    </citation>
    <scope>NUCLEOTIDE SEQUENCE [LARGE SCALE GENOMIC DNA]</scope>
    <source>
        <strain evidence="2">JCM 14307</strain>
    </source>
</reference>
<accession>A0ABP4TT18</accession>
<organism evidence="1 2">
    <name type="scientific">Kribbella yunnanensis</name>
    <dbReference type="NCBI Taxonomy" id="190194"/>
    <lineage>
        <taxon>Bacteria</taxon>
        <taxon>Bacillati</taxon>
        <taxon>Actinomycetota</taxon>
        <taxon>Actinomycetes</taxon>
        <taxon>Propionibacteriales</taxon>
        <taxon>Kribbellaceae</taxon>
        <taxon>Kribbella</taxon>
    </lineage>
</organism>